<proteinExistence type="predicted"/>
<dbReference type="OrthoDB" id="10476769at2759"/>
<gene>
    <name evidence="2" type="ORF">J7T54_001520</name>
</gene>
<dbReference type="GeneID" id="75828038"/>
<feature type="compositionally biased region" description="Polar residues" evidence="1">
    <location>
        <begin position="105"/>
        <end position="118"/>
    </location>
</feature>
<feature type="region of interest" description="Disordered" evidence="1">
    <location>
        <begin position="263"/>
        <end position="312"/>
    </location>
</feature>
<name>A0A9Q0BB38_9HYPO</name>
<dbReference type="AlphaFoldDB" id="A0A9Q0BB38"/>
<feature type="compositionally biased region" description="Basic and acidic residues" evidence="1">
    <location>
        <begin position="263"/>
        <end position="277"/>
    </location>
</feature>
<dbReference type="EMBL" id="JAGIXG020000082">
    <property type="protein sequence ID" value="KAI6778100.1"/>
    <property type="molecule type" value="Genomic_DNA"/>
</dbReference>
<evidence type="ECO:0000313" key="3">
    <source>
        <dbReference type="Proteomes" id="UP001055219"/>
    </source>
</evidence>
<comment type="caution">
    <text evidence="2">The sequence shown here is derived from an EMBL/GenBank/DDBJ whole genome shotgun (WGS) entry which is preliminary data.</text>
</comment>
<evidence type="ECO:0000313" key="2">
    <source>
        <dbReference type="EMBL" id="KAI6778100.1"/>
    </source>
</evidence>
<reference evidence="2" key="1">
    <citation type="journal article" date="2021" name="J Fungi (Basel)">
        <title>Genomic and Metabolomic Analyses of the Marine Fungus Emericellopsis cladophorae: Insights into Saltwater Adaptability Mechanisms and Its Biosynthetic Potential.</title>
        <authorList>
            <person name="Goncalves M.F.M."/>
            <person name="Hilario S."/>
            <person name="Van de Peer Y."/>
            <person name="Esteves A.C."/>
            <person name="Alves A."/>
        </authorList>
    </citation>
    <scope>NUCLEOTIDE SEQUENCE</scope>
    <source>
        <strain evidence="2">MUM 19.33</strain>
    </source>
</reference>
<protein>
    <submittedName>
        <fullName evidence="2">Uncharacterized protein</fullName>
    </submittedName>
</protein>
<organism evidence="2 3">
    <name type="scientific">Emericellopsis cladophorae</name>
    <dbReference type="NCBI Taxonomy" id="2686198"/>
    <lineage>
        <taxon>Eukaryota</taxon>
        <taxon>Fungi</taxon>
        <taxon>Dikarya</taxon>
        <taxon>Ascomycota</taxon>
        <taxon>Pezizomycotina</taxon>
        <taxon>Sordariomycetes</taxon>
        <taxon>Hypocreomycetidae</taxon>
        <taxon>Hypocreales</taxon>
        <taxon>Bionectriaceae</taxon>
        <taxon>Emericellopsis</taxon>
    </lineage>
</organism>
<sequence>MCSTHAACDTIRRQIDDLENQKVNMEQRFEKAWSDVKNVGEAAGAKVEGVFDSAELHFAELRKIRQQLADVTANETASMQQLHSIILSCQRSISRSLRSIQSNSGNGDSLPTTSQQDAEYTRPRDSTSPAEHGAIDAIRTDGNIDNVTEILQSPPARVVRFSEICPRGQATHRIVRARRDRQNLWFFSCRGSKAACVKKRVFYHKSDEGLLKAVSYHARLSHGIAETEWPEICRLLGTKVTGCTTDDARRNNEAFNGVVARLAHEENPRGQADREYKPSCAQSEPEQRTTRGGRRTAVRPPSETAAELEQEAETGIRASLERGISPPWDAEDVLQEASEHARAALTANTQTQHSPARFEIVSQAAPVAEMS</sequence>
<accession>A0A9Q0BB38</accession>
<dbReference type="RefSeq" id="XP_051358956.1">
    <property type="nucleotide sequence ID" value="XM_051510103.1"/>
</dbReference>
<dbReference type="Proteomes" id="UP001055219">
    <property type="component" value="Unassembled WGS sequence"/>
</dbReference>
<feature type="region of interest" description="Disordered" evidence="1">
    <location>
        <begin position="98"/>
        <end position="131"/>
    </location>
</feature>
<reference evidence="2" key="2">
    <citation type="submission" date="2022-07" db="EMBL/GenBank/DDBJ databases">
        <authorList>
            <person name="Goncalves M.F.M."/>
            <person name="Hilario S."/>
            <person name="Van De Peer Y."/>
            <person name="Esteves A.C."/>
            <person name="Alves A."/>
        </authorList>
    </citation>
    <scope>NUCLEOTIDE SEQUENCE</scope>
    <source>
        <strain evidence="2">MUM 19.33</strain>
    </source>
</reference>
<keyword evidence="3" id="KW-1185">Reference proteome</keyword>
<evidence type="ECO:0000256" key="1">
    <source>
        <dbReference type="SAM" id="MobiDB-lite"/>
    </source>
</evidence>